<keyword evidence="3" id="KW-1185">Reference proteome</keyword>
<dbReference type="Proteomes" id="UP001159405">
    <property type="component" value="Unassembled WGS sequence"/>
</dbReference>
<gene>
    <name evidence="2" type="ORF">PLOB_00019044</name>
</gene>
<evidence type="ECO:0000256" key="1">
    <source>
        <dbReference type="SAM" id="MobiDB-lite"/>
    </source>
</evidence>
<sequence length="283" mass="31063">MHIGLKWIAVPDFMESYYSWFEIDILRGSSTKIVIEKMKRATWPRILPNLLCKGTKNGSGPSIGLLNLRNVPKDQTLGSPARRLTSSRSSFTIPVANHLLTLKAATCQASCSLYSQQLVRLQTKKGYEKNGVVKKPAAKQGSYVVQTGVKEYRRNRKHILAVPEPAPAQSPAAASSPTLLATALQQPPTLSNAPHQGPSMLNEDIFPEFAISAKTPSEPGVYQTSPTRKFIRPKASLQSSLERGTPEVSGSNGLAYSNAKRSQVVTRSERISRPYLKSKEFVT</sequence>
<organism evidence="2 3">
    <name type="scientific">Porites lobata</name>
    <dbReference type="NCBI Taxonomy" id="104759"/>
    <lineage>
        <taxon>Eukaryota</taxon>
        <taxon>Metazoa</taxon>
        <taxon>Cnidaria</taxon>
        <taxon>Anthozoa</taxon>
        <taxon>Hexacorallia</taxon>
        <taxon>Scleractinia</taxon>
        <taxon>Fungiina</taxon>
        <taxon>Poritidae</taxon>
        <taxon>Porites</taxon>
    </lineage>
</organism>
<dbReference type="EMBL" id="CALNXK010000221">
    <property type="protein sequence ID" value="CAH3177148.1"/>
    <property type="molecule type" value="Genomic_DNA"/>
</dbReference>
<comment type="caution">
    <text evidence="2">The sequence shown here is derived from an EMBL/GenBank/DDBJ whole genome shotgun (WGS) entry which is preliminary data.</text>
</comment>
<feature type="compositionally biased region" description="Polar residues" evidence="1">
    <location>
        <begin position="239"/>
        <end position="266"/>
    </location>
</feature>
<protein>
    <submittedName>
        <fullName evidence="2">Uncharacterized protein</fullName>
    </submittedName>
</protein>
<proteinExistence type="predicted"/>
<name>A0ABN8REA7_9CNID</name>
<feature type="region of interest" description="Disordered" evidence="1">
    <location>
        <begin position="239"/>
        <end position="268"/>
    </location>
</feature>
<reference evidence="2 3" key="1">
    <citation type="submission" date="2022-05" db="EMBL/GenBank/DDBJ databases">
        <authorList>
            <consortium name="Genoscope - CEA"/>
            <person name="William W."/>
        </authorList>
    </citation>
    <scope>NUCLEOTIDE SEQUENCE [LARGE SCALE GENOMIC DNA]</scope>
</reference>
<evidence type="ECO:0000313" key="2">
    <source>
        <dbReference type="EMBL" id="CAH3177148.1"/>
    </source>
</evidence>
<evidence type="ECO:0000313" key="3">
    <source>
        <dbReference type="Proteomes" id="UP001159405"/>
    </source>
</evidence>
<accession>A0ABN8REA7</accession>